<accession>A0A1X7V8B3</accession>
<dbReference type="PANTHER" id="PTHR31977">
    <property type="entry name" value="UPF0696 PROTEIN C11ORF68"/>
    <property type="match status" value="1"/>
</dbReference>
<dbReference type="PANTHER" id="PTHR31977:SF1">
    <property type="entry name" value="UPF0696 PROTEIN C11ORF68"/>
    <property type="match status" value="1"/>
</dbReference>
<dbReference type="InterPro" id="IPR023398">
    <property type="entry name" value="TIF_eIF4e-like"/>
</dbReference>
<dbReference type="Pfam" id="PF08939">
    <property type="entry name" value="Bles03"/>
    <property type="match status" value="1"/>
</dbReference>
<protein>
    <submittedName>
        <fullName evidence="2">Uncharacterized protein</fullName>
    </submittedName>
</protein>
<dbReference type="InParanoid" id="A0A1X7V8B3"/>
<proteinExistence type="inferred from homology"/>
<dbReference type="Gene3D" id="3.30.760.10">
    <property type="entry name" value="RNA Cap, Translation Initiation Factor Eif4e"/>
    <property type="match status" value="1"/>
</dbReference>
<name>A0A1X7V8B3_AMPQE</name>
<comment type="similarity">
    <text evidence="1">Belongs to the UPF0696 family.</text>
</comment>
<evidence type="ECO:0000256" key="1">
    <source>
        <dbReference type="ARBA" id="ARBA00010568"/>
    </source>
</evidence>
<dbReference type="AlphaFoldDB" id="A0A1X7V8B3"/>
<sequence>MASLSDRLHNVYSNISASREEEAQARAQDPEALMPTQVFDDYWIWQEAPEEKGETLGKWLVFKHKSVIDKTWATVRKAVASGELGPGCNGAKVATMLENPTATNPDIKVICVYTTAEDVDPVGLKLIQLVKQKIRYKTDEATMAGVYAINGFTKTTCRTLDWNNGNPKFTE</sequence>
<dbReference type="eggNOG" id="ENOG502TAWC">
    <property type="taxonomic scope" value="Eukaryota"/>
</dbReference>
<evidence type="ECO:0000313" key="2">
    <source>
        <dbReference type="EnsemblMetazoa" id="Aqu2.1.36540_001"/>
    </source>
</evidence>
<organism evidence="2">
    <name type="scientific">Amphimedon queenslandica</name>
    <name type="common">Sponge</name>
    <dbReference type="NCBI Taxonomy" id="400682"/>
    <lineage>
        <taxon>Eukaryota</taxon>
        <taxon>Metazoa</taxon>
        <taxon>Porifera</taxon>
        <taxon>Demospongiae</taxon>
        <taxon>Heteroscleromorpha</taxon>
        <taxon>Haplosclerida</taxon>
        <taxon>Niphatidae</taxon>
        <taxon>Amphimedon</taxon>
    </lineage>
</organism>
<dbReference type="EnsemblMetazoa" id="Aqu2.1.36540_001">
    <property type="protein sequence ID" value="Aqu2.1.36540_001"/>
    <property type="gene ID" value="Aqu2.1.36540"/>
</dbReference>
<dbReference type="SUPFAM" id="SSF55418">
    <property type="entry name" value="eIF4e-like"/>
    <property type="match status" value="1"/>
</dbReference>
<dbReference type="InterPro" id="IPR015034">
    <property type="entry name" value="Bles03"/>
</dbReference>
<reference evidence="2" key="1">
    <citation type="submission" date="2017-05" db="UniProtKB">
        <authorList>
            <consortium name="EnsemblMetazoa"/>
        </authorList>
    </citation>
    <scope>IDENTIFICATION</scope>
</reference>